<dbReference type="AlphaFoldDB" id="A0A7W9C7N0"/>
<keyword evidence="2" id="KW-1185">Reference proteome</keyword>
<gene>
    <name evidence="1" type="ORF">GGQ93_002246</name>
</gene>
<sequence>MSVTPPYRLLIVGVAIVGLGAGLVACDGENAVRITKTTTTSASHDVEPGVLKVVEGLKCPETLGVLTRKGFADPGGAACTYGGPRGAEVVLYLVKLEDRSAEDVLREYERRVSSDMPQAAMRIDARQTENGTEEATVAAPGVNIQAKGDDASVKLPGLQIETRGDSASVRIAGINIQSKDGEGVRTEKSSVKIDSNGETTQIRTQAPGDATRASFILADDDVPAGAWRQVGFEARGPAGGPLVIATVRSKSRHDRVFEAAKDLVALNVGD</sequence>
<comment type="caution">
    <text evidence="1">The sequence shown here is derived from an EMBL/GenBank/DDBJ whole genome shotgun (WGS) entry which is preliminary data.</text>
</comment>
<dbReference type="EMBL" id="JACHOQ010000005">
    <property type="protein sequence ID" value="MBB5740527.1"/>
    <property type="molecule type" value="Genomic_DNA"/>
</dbReference>
<organism evidence="1 2">
    <name type="scientific">Brevundimonas aurantiaca</name>
    <dbReference type="NCBI Taxonomy" id="74316"/>
    <lineage>
        <taxon>Bacteria</taxon>
        <taxon>Pseudomonadati</taxon>
        <taxon>Pseudomonadota</taxon>
        <taxon>Alphaproteobacteria</taxon>
        <taxon>Caulobacterales</taxon>
        <taxon>Caulobacteraceae</taxon>
        <taxon>Brevundimonas</taxon>
    </lineage>
</organism>
<proteinExistence type="predicted"/>
<evidence type="ECO:0000313" key="2">
    <source>
        <dbReference type="Proteomes" id="UP000527324"/>
    </source>
</evidence>
<reference evidence="1 2" key="1">
    <citation type="submission" date="2020-08" db="EMBL/GenBank/DDBJ databases">
        <title>Genomic Encyclopedia of Type Strains, Phase IV (KMG-IV): sequencing the most valuable type-strain genomes for metagenomic binning, comparative biology and taxonomic classification.</title>
        <authorList>
            <person name="Goeker M."/>
        </authorList>
    </citation>
    <scope>NUCLEOTIDE SEQUENCE [LARGE SCALE GENOMIC DNA]</scope>
    <source>
        <strain evidence="1 2">DSM 4731</strain>
    </source>
</reference>
<protein>
    <submittedName>
        <fullName evidence="1">Uncharacterized protein</fullName>
    </submittedName>
</protein>
<dbReference type="Proteomes" id="UP000527324">
    <property type="component" value="Unassembled WGS sequence"/>
</dbReference>
<dbReference type="RefSeq" id="WP_183217062.1">
    <property type="nucleotide sequence ID" value="NZ_CAJFZW010000030.1"/>
</dbReference>
<name>A0A7W9C7N0_9CAUL</name>
<evidence type="ECO:0000313" key="1">
    <source>
        <dbReference type="EMBL" id="MBB5740527.1"/>
    </source>
</evidence>
<accession>A0A7W9C7N0</accession>